<dbReference type="Pfam" id="PF13646">
    <property type="entry name" value="HEAT_2"/>
    <property type="match status" value="1"/>
</dbReference>
<dbReference type="OrthoDB" id="9770043at2"/>
<dbReference type="NCBIfam" id="TIGR02604">
    <property type="entry name" value="Piru_Ver_Nterm"/>
    <property type="match status" value="1"/>
</dbReference>
<dbReference type="EC" id="3.1.6.1" evidence="9"/>
<dbReference type="InterPro" id="IPR024607">
    <property type="entry name" value="Sulfatase_CS"/>
</dbReference>
<dbReference type="InterPro" id="IPR009056">
    <property type="entry name" value="Cyt_c-like_dom"/>
</dbReference>
<keyword evidence="3 7" id="KW-0479">Metal-binding</keyword>
<evidence type="ECO:0000256" key="1">
    <source>
        <dbReference type="ARBA" id="ARBA00008779"/>
    </source>
</evidence>
<evidence type="ECO:0000256" key="7">
    <source>
        <dbReference type="PROSITE-ProRule" id="PRU00433"/>
    </source>
</evidence>
<dbReference type="SMART" id="SM00567">
    <property type="entry name" value="EZ_HEAT"/>
    <property type="match status" value="2"/>
</dbReference>
<dbReference type="GO" id="GO:0046872">
    <property type="term" value="F:metal ion binding"/>
    <property type="evidence" value="ECO:0007669"/>
    <property type="project" value="UniProtKB-KW"/>
</dbReference>
<dbReference type="Pfam" id="PF00884">
    <property type="entry name" value="Sulfatase"/>
    <property type="match status" value="1"/>
</dbReference>
<dbReference type="Proteomes" id="UP000315724">
    <property type="component" value="Chromosome"/>
</dbReference>
<keyword evidence="4 9" id="KW-0378">Hydrolase</keyword>
<dbReference type="RefSeq" id="WP_145195164.1">
    <property type="nucleotide sequence ID" value="NZ_CP036267.1"/>
</dbReference>
<organism evidence="9 10">
    <name type="scientific">Thalassoglobus polymorphus</name>
    <dbReference type="NCBI Taxonomy" id="2527994"/>
    <lineage>
        <taxon>Bacteria</taxon>
        <taxon>Pseudomonadati</taxon>
        <taxon>Planctomycetota</taxon>
        <taxon>Planctomycetia</taxon>
        <taxon>Planctomycetales</taxon>
        <taxon>Planctomycetaceae</taxon>
        <taxon>Thalassoglobus</taxon>
    </lineage>
</organism>
<evidence type="ECO:0000313" key="10">
    <source>
        <dbReference type="Proteomes" id="UP000315724"/>
    </source>
</evidence>
<dbReference type="Gene3D" id="3.40.720.10">
    <property type="entry name" value="Alkaline Phosphatase, subunit A"/>
    <property type="match status" value="1"/>
</dbReference>
<proteinExistence type="inferred from homology"/>
<dbReference type="InterPro" id="IPR000917">
    <property type="entry name" value="Sulfatase_N"/>
</dbReference>
<dbReference type="PANTHER" id="PTHR42693:SF33">
    <property type="entry name" value="ARYLSULFATASE"/>
    <property type="match status" value="1"/>
</dbReference>
<evidence type="ECO:0000256" key="6">
    <source>
        <dbReference type="ARBA" id="ARBA00023004"/>
    </source>
</evidence>
<keyword evidence="10" id="KW-1185">Reference proteome</keyword>
<comment type="similarity">
    <text evidence="1">Belongs to the sulfatase family.</text>
</comment>
<dbReference type="Pfam" id="PF23500">
    <property type="entry name" value="DUF7133"/>
    <property type="match status" value="1"/>
</dbReference>
<reference evidence="9 10" key="1">
    <citation type="submission" date="2019-02" db="EMBL/GenBank/DDBJ databases">
        <title>Deep-cultivation of Planctomycetes and their phenomic and genomic characterization uncovers novel biology.</title>
        <authorList>
            <person name="Wiegand S."/>
            <person name="Jogler M."/>
            <person name="Boedeker C."/>
            <person name="Pinto D."/>
            <person name="Vollmers J."/>
            <person name="Rivas-Marin E."/>
            <person name="Kohn T."/>
            <person name="Peeters S.H."/>
            <person name="Heuer A."/>
            <person name="Rast P."/>
            <person name="Oberbeckmann S."/>
            <person name="Bunk B."/>
            <person name="Jeske O."/>
            <person name="Meyerdierks A."/>
            <person name="Storesund J.E."/>
            <person name="Kallscheuer N."/>
            <person name="Luecker S."/>
            <person name="Lage O.M."/>
            <person name="Pohl T."/>
            <person name="Merkel B.J."/>
            <person name="Hornburger P."/>
            <person name="Mueller R.-W."/>
            <person name="Bruemmer F."/>
            <person name="Labrenz M."/>
            <person name="Spormann A.M."/>
            <person name="Op den Camp H."/>
            <person name="Overmann J."/>
            <person name="Amann R."/>
            <person name="Jetten M.S.M."/>
            <person name="Mascher T."/>
            <person name="Medema M.H."/>
            <person name="Devos D.P."/>
            <person name="Kaster A.-K."/>
            <person name="Ovreas L."/>
            <person name="Rohde M."/>
            <person name="Galperin M.Y."/>
            <person name="Jogler C."/>
        </authorList>
    </citation>
    <scope>NUCLEOTIDE SEQUENCE [LARGE SCALE GENOMIC DNA]</scope>
    <source>
        <strain evidence="9 10">Mal48</strain>
    </source>
</reference>
<dbReference type="GO" id="GO:0009055">
    <property type="term" value="F:electron transfer activity"/>
    <property type="evidence" value="ECO:0007669"/>
    <property type="project" value="InterPro"/>
</dbReference>
<dbReference type="Gene3D" id="2.120.10.30">
    <property type="entry name" value="TolB, C-terminal domain"/>
    <property type="match status" value="1"/>
</dbReference>
<dbReference type="Gene3D" id="1.25.10.10">
    <property type="entry name" value="Leucine-rich Repeat Variant"/>
    <property type="match status" value="1"/>
</dbReference>
<dbReference type="InterPro" id="IPR011989">
    <property type="entry name" value="ARM-like"/>
</dbReference>
<protein>
    <submittedName>
        <fullName evidence="9">Arylsulfatase</fullName>
        <ecNumber evidence="9">3.1.6.1</ecNumber>
    </submittedName>
</protein>
<keyword evidence="5" id="KW-0106">Calcium</keyword>
<dbReference type="PROSITE" id="PS00523">
    <property type="entry name" value="SULFATASE_1"/>
    <property type="match status" value="1"/>
</dbReference>
<dbReference type="GO" id="GO:0020037">
    <property type="term" value="F:heme binding"/>
    <property type="evidence" value="ECO:0007669"/>
    <property type="project" value="InterPro"/>
</dbReference>
<accession>A0A517QH01</accession>
<evidence type="ECO:0000256" key="5">
    <source>
        <dbReference type="ARBA" id="ARBA00022837"/>
    </source>
</evidence>
<dbReference type="InterPro" id="IPR013427">
    <property type="entry name" value="Haem-bd_dom_put"/>
</dbReference>
<name>A0A517QH01_9PLAN</name>
<evidence type="ECO:0000313" key="9">
    <source>
        <dbReference type="EMBL" id="QDT30900.1"/>
    </source>
</evidence>
<dbReference type="InterPro" id="IPR011042">
    <property type="entry name" value="6-blade_b-propeller_TolB-like"/>
</dbReference>
<dbReference type="GO" id="GO:0004065">
    <property type="term" value="F:arylsulfatase activity"/>
    <property type="evidence" value="ECO:0007669"/>
    <property type="project" value="UniProtKB-EC"/>
</dbReference>
<dbReference type="EMBL" id="CP036267">
    <property type="protein sequence ID" value="QDT30900.1"/>
    <property type="molecule type" value="Genomic_DNA"/>
</dbReference>
<dbReference type="SUPFAM" id="SSF48371">
    <property type="entry name" value="ARM repeat"/>
    <property type="match status" value="1"/>
</dbReference>
<evidence type="ECO:0000256" key="3">
    <source>
        <dbReference type="ARBA" id="ARBA00022723"/>
    </source>
</evidence>
<sequence length="1496" mass="165238">MLRLISNYLVLLTLCFVSISGLLAAESKKDPNVVFILTDNHGAWTLGCYGNEEIRTPHIDKLAAEGTLMTRAFSSNPVCSPTRATFLTGLMPSQHGVHCFLHGGRLQVGPDARNTLEEFQSVPEILKSKGYRCGLVGKWHLGGNMQPQEELDDYWITMPHGGTSTFYGAGIIEDGKQRTEPKYLTEFWTDHAVDFIKQEDDRPFFLYLAYNGPYALGRLLLDEGKNRHVEHYRNQELKSFPNVDPHPWQFNNLDYMNNPISNRRVASEVSGVDDGVGRVMETLKEQGLDENTIVVFAADQGWAGGHGGFYGMGDHTRPVTATDEMMRIPMIWRHPQQIKAGQRSDLMVTNYDFMPTLINYLGFGDALTNDPPSPGRDFSAALKGKSIKDWVSEAFYEFEFLRTLRTDDWKLTRRYPNGPDELFNLKDDPQEQHNIYGASEALEQQETLQNRLNEFFKTNQLPKYDLLNGGESQTVLFNPPLPKQNVSVEEEAQKDEFDKSHLIRVPEGYTVEKVASSALAQHPMMAGFDDRGRLFVAESAGLNLRNNDLEEQLPNSIKMLEDTNGDGIFDKSTVFADKMTLPMGACWYRGSLYVAAPPYIWRLEDTDDDGVADVREKLPAKFGFSGNAASVSGCFLSPEGRIYWCDGRHGHEIKDRHGNVKSKKSGSYIFSSWPDGSDLQVHAGGGMDNPVEVDFTDSGDVLGTVNILYSSPRIDCLVHWLHGGTYPHSERVLGEFQPTGDLLGPVHQFGHVGVSGTTRYRSGVLERDFVDSMFVTIFNTGQLVRVELDKNGSTYQSKQHEFLTCSDPDFHPTDVLEDADGSLLLVDTGGWFRIGCPTSQIAKPDIKGGIYRIRKEGMPTWVDPRGLQIDWKELNNRQLIFMLMDTRFTVRERAIEECALRGESILADLKTWTQRGDIPIRKNGLWACTRMRTPEAQAVVRLGLTDRDETVRAIACKSAGVTKDAQAVQGLLESLKDTSPHVRRAALTSLGQIGEASAVAAILDHAPNIADRPEDHALIFALMQIDAPEETFKGLQSKDSSTRRVALTALHQMASDQIQADQVMNVIAAGGPGTMKASLRVLEDHPEWANSVAELISKWIDGEINIEESGVVSLLQKFAATQPLQPVLQKGLQTLPASPAKFSAMIQGIAGSPLKEVPADWKAPWMKSIEAKDQSVSQAALQGLKGVQHPFNDALQNIVNDSSATSESRLLAIEAIPAGTLSSPSFDFLIETIELGAPPNHVERAIAILGASNLNADQLKVVGGWLPSAGPLELQGIFKVIAKISDEDLLKEFASALATGRSRKTLATAQLEQLSKKWPASAKEALQPLLDELQAMEATQIEKLTRLEPLTKYGSVAKGREIFFSEKSKCATCHRIGDKGGKIGPDLSAIGRIRRERDLLEAVLFPSKTFAREYEPYSIITEDGKVVSGIISHETAETLSIQQATGDPVVIQRNEIEAMAPSAVSVMPQGLETGLSEQQLADLVAYLKSLTTGPQE</sequence>
<dbReference type="PROSITE" id="PS51007">
    <property type="entry name" value="CYTC"/>
    <property type="match status" value="1"/>
</dbReference>
<dbReference type="InterPro" id="IPR004155">
    <property type="entry name" value="PBS_lyase_HEAT"/>
</dbReference>
<evidence type="ECO:0000259" key="8">
    <source>
        <dbReference type="PROSITE" id="PS51007"/>
    </source>
</evidence>
<evidence type="ECO:0000256" key="2">
    <source>
        <dbReference type="ARBA" id="ARBA00022617"/>
    </source>
</evidence>
<dbReference type="InterPro" id="IPR036909">
    <property type="entry name" value="Cyt_c-like_dom_sf"/>
</dbReference>
<dbReference type="SUPFAM" id="SSF50952">
    <property type="entry name" value="Soluble quinoprotein glucose dehydrogenase"/>
    <property type="match status" value="1"/>
</dbReference>
<dbReference type="KEGG" id="tpol:Mal48_01290"/>
<dbReference type="InterPro" id="IPR017850">
    <property type="entry name" value="Alkaline_phosphatase_core_sf"/>
</dbReference>
<dbReference type="SUPFAM" id="SSF46626">
    <property type="entry name" value="Cytochrome c"/>
    <property type="match status" value="1"/>
</dbReference>
<gene>
    <name evidence="9" type="primary">atsA_2</name>
    <name evidence="9" type="ORF">Mal48_01290</name>
</gene>
<dbReference type="InterPro" id="IPR016024">
    <property type="entry name" value="ARM-type_fold"/>
</dbReference>
<evidence type="ECO:0000256" key="4">
    <source>
        <dbReference type="ARBA" id="ARBA00022801"/>
    </source>
</evidence>
<dbReference type="InterPro" id="IPR055557">
    <property type="entry name" value="DUF7133"/>
</dbReference>
<keyword evidence="6 7" id="KW-0408">Iron</keyword>
<dbReference type="InterPro" id="IPR011041">
    <property type="entry name" value="Quinoprot_gluc/sorb_DH_b-prop"/>
</dbReference>
<feature type="domain" description="Cytochrome c" evidence="8">
    <location>
        <begin position="1354"/>
        <end position="1491"/>
    </location>
</feature>
<keyword evidence="2 7" id="KW-0349">Heme</keyword>
<dbReference type="Gene3D" id="1.10.760.10">
    <property type="entry name" value="Cytochrome c-like domain"/>
    <property type="match status" value="1"/>
</dbReference>
<dbReference type="PANTHER" id="PTHR42693">
    <property type="entry name" value="ARYLSULFATASE FAMILY MEMBER"/>
    <property type="match status" value="1"/>
</dbReference>
<dbReference type="InterPro" id="IPR013428">
    <property type="entry name" value="Membrane-bound_put_N"/>
</dbReference>
<dbReference type="SUPFAM" id="SSF53649">
    <property type="entry name" value="Alkaline phosphatase-like"/>
    <property type="match status" value="1"/>
</dbReference>
<dbReference type="InterPro" id="IPR050738">
    <property type="entry name" value="Sulfatase"/>
</dbReference>
<dbReference type="NCBIfam" id="TIGR02603">
    <property type="entry name" value="CxxCH_TIGR02603"/>
    <property type="match status" value="1"/>
</dbReference>